<reference evidence="1" key="1">
    <citation type="submission" date="2021-08" db="EMBL/GenBank/DDBJ databases">
        <authorList>
            <person name="Zhang H."/>
            <person name="Xu M."/>
            <person name="Yu Z."/>
            <person name="Yang L."/>
            <person name="Cai Y."/>
        </authorList>
    </citation>
    <scope>NUCLEOTIDE SEQUENCE</scope>
    <source>
        <strain evidence="1">CHL1</strain>
    </source>
</reference>
<sequence length="118" mass="12518">MEGPPRFVPSPGAEFPEPWDQAAADWLVGKYALVGIAFVGRDGERSGQYHGRIVSADPQAGITIECEGGSKGETLVMPPATGWFGHAHPGEYKLKATGEVVINPDVVTTWRIEQGGSA</sequence>
<gene>
    <name evidence="1" type="ORF">K6K41_14890</name>
</gene>
<name>A0A9E6R5U4_9HYPH</name>
<dbReference type="Proteomes" id="UP000825701">
    <property type="component" value="Chromosome"/>
</dbReference>
<dbReference type="RefSeq" id="WP_261401301.1">
    <property type="nucleotide sequence ID" value="NZ_CP081869.1"/>
</dbReference>
<evidence type="ECO:0000313" key="1">
    <source>
        <dbReference type="EMBL" id="QZN98389.1"/>
    </source>
</evidence>
<dbReference type="KEGG" id="cmet:K6K41_14890"/>
<protein>
    <submittedName>
        <fullName evidence="1">Uncharacterized protein</fullName>
    </submittedName>
</protein>
<organism evidence="1 2">
    <name type="scientific">Chenggangzhangella methanolivorans</name>
    <dbReference type="NCBI Taxonomy" id="1437009"/>
    <lineage>
        <taxon>Bacteria</taxon>
        <taxon>Pseudomonadati</taxon>
        <taxon>Pseudomonadota</taxon>
        <taxon>Alphaproteobacteria</taxon>
        <taxon>Hyphomicrobiales</taxon>
        <taxon>Methylopilaceae</taxon>
        <taxon>Chenggangzhangella</taxon>
    </lineage>
</organism>
<dbReference type="AlphaFoldDB" id="A0A9E6R5U4"/>
<keyword evidence="2" id="KW-1185">Reference proteome</keyword>
<evidence type="ECO:0000313" key="2">
    <source>
        <dbReference type="Proteomes" id="UP000825701"/>
    </source>
</evidence>
<proteinExistence type="predicted"/>
<accession>A0A9E6R5U4</accession>
<dbReference type="EMBL" id="CP081869">
    <property type="protein sequence ID" value="QZN98389.1"/>
    <property type="molecule type" value="Genomic_DNA"/>
</dbReference>